<sequence length="24" mass="2738">MHIVFQILAPVLNNYCIMVCTCIV</sequence>
<protein>
    <submittedName>
        <fullName evidence="1">Uncharacterized protein</fullName>
    </submittedName>
</protein>
<name>A0A2P2R3Q5_RHIMU</name>
<evidence type="ECO:0000313" key="1">
    <source>
        <dbReference type="EMBL" id="MBX73807.1"/>
    </source>
</evidence>
<dbReference type="EMBL" id="GGEC01093323">
    <property type="protein sequence ID" value="MBX73807.1"/>
    <property type="molecule type" value="Transcribed_RNA"/>
</dbReference>
<reference evidence="1" key="1">
    <citation type="submission" date="2018-02" db="EMBL/GenBank/DDBJ databases">
        <title>Rhizophora mucronata_Transcriptome.</title>
        <authorList>
            <person name="Meera S.P."/>
            <person name="Sreeshan A."/>
            <person name="Augustine A."/>
        </authorList>
    </citation>
    <scope>NUCLEOTIDE SEQUENCE</scope>
    <source>
        <tissue evidence="1">Leaf</tissue>
    </source>
</reference>
<accession>A0A2P2R3Q5</accession>
<dbReference type="AlphaFoldDB" id="A0A2P2R3Q5"/>
<organism evidence="1">
    <name type="scientific">Rhizophora mucronata</name>
    <name type="common">Asiatic mangrove</name>
    <dbReference type="NCBI Taxonomy" id="61149"/>
    <lineage>
        <taxon>Eukaryota</taxon>
        <taxon>Viridiplantae</taxon>
        <taxon>Streptophyta</taxon>
        <taxon>Embryophyta</taxon>
        <taxon>Tracheophyta</taxon>
        <taxon>Spermatophyta</taxon>
        <taxon>Magnoliopsida</taxon>
        <taxon>eudicotyledons</taxon>
        <taxon>Gunneridae</taxon>
        <taxon>Pentapetalae</taxon>
        <taxon>rosids</taxon>
        <taxon>fabids</taxon>
        <taxon>Malpighiales</taxon>
        <taxon>Rhizophoraceae</taxon>
        <taxon>Rhizophora</taxon>
    </lineage>
</organism>
<proteinExistence type="predicted"/>